<evidence type="ECO:0000256" key="5">
    <source>
        <dbReference type="ARBA" id="ARBA00022553"/>
    </source>
</evidence>
<gene>
    <name evidence="13" type="ORF">FHX48_002483</name>
</gene>
<keyword evidence="6" id="KW-0808">Transferase</keyword>
<keyword evidence="9 11" id="KW-0472">Membrane</keyword>
<dbReference type="RefSeq" id="WP_167049170.1">
    <property type="nucleotide sequence ID" value="NZ_JAAOZB010000002.1"/>
</dbReference>
<evidence type="ECO:0000256" key="4">
    <source>
        <dbReference type="ARBA" id="ARBA00012438"/>
    </source>
</evidence>
<feature type="domain" description="Histidine kinase" evidence="12">
    <location>
        <begin position="446"/>
        <end position="662"/>
    </location>
</feature>
<feature type="transmembrane region" description="Helical" evidence="11">
    <location>
        <begin position="44"/>
        <end position="63"/>
    </location>
</feature>
<dbReference type="SUPFAM" id="SSF47384">
    <property type="entry name" value="Homodimeric domain of signal transducing histidine kinase"/>
    <property type="match status" value="1"/>
</dbReference>
<dbReference type="InterPro" id="IPR005467">
    <property type="entry name" value="His_kinase_dom"/>
</dbReference>
<evidence type="ECO:0000256" key="3">
    <source>
        <dbReference type="ARBA" id="ARBA00004236"/>
    </source>
</evidence>
<dbReference type="GO" id="GO:0005509">
    <property type="term" value="F:calcium ion binding"/>
    <property type="evidence" value="ECO:0007669"/>
    <property type="project" value="UniProtKB-ARBA"/>
</dbReference>
<dbReference type="FunFam" id="3.30.565.10:FF:000006">
    <property type="entry name" value="Sensor histidine kinase WalK"/>
    <property type="match status" value="1"/>
</dbReference>
<evidence type="ECO:0000313" key="13">
    <source>
        <dbReference type="EMBL" id="MBA8817384.1"/>
    </source>
</evidence>
<evidence type="ECO:0000256" key="2">
    <source>
        <dbReference type="ARBA" id="ARBA00001968"/>
    </source>
</evidence>
<dbReference type="AlphaFoldDB" id="A0A7W3JQW6"/>
<keyword evidence="8" id="KW-0902">Two-component regulatory system</keyword>
<dbReference type="PANTHER" id="PTHR43711:SF26">
    <property type="entry name" value="SENSOR HISTIDINE KINASE RCSC"/>
    <property type="match status" value="1"/>
</dbReference>
<dbReference type="Pfam" id="PF00512">
    <property type="entry name" value="HisKA"/>
    <property type="match status" value="1"/>
</dbReference>
<dbReference type="InterPro" id="IPR003661">
    <property type="entry name" value="HisK_dim/P_dom"/>
</dbReference>
<reference evidence="13 14" key="1">
    <citation type="submission" date="2020-07" db="EMBL/GenBank/DDBJ databases">
        <title>Sequencing the genomes of 1000 actinobacteria strains.</title>
        <authorList>
            <person name="Klenk H.-P."/>
        </authorList>
    </citation>
    <scope>NUCLEOTIDE SEQUENCE [LARGE SCALE GENOMIC DNA]</scope>
    <source>
        <strain evidence="13 14">DSM 27576</strain>
    </source>
</reference>
<dbReference type="EMBL" id="JACGWY010000006">
    <property type="protein sequence ID" value="MBA8817384.1"/>
    <property type="molecule type" value="Genomic_DNA"/>
</dbReference>
<feature type="transmembrane region" description="Helical" evidence="11">
    <location>
        <begin position="126"/>
        <end position="150"/>
    </location>
</feature>
<dbReference type="Pfam" id="PF02518">
    <property type="entry name" value="HATPase_c"/>
    <property type="match status" value="1"/>
</dbReference>
<keyword evidence="7 13" id="KW-0418">Kinase</keyword>
<dbReference type="PRINTS" id="PR00344">
    <property type="entry name" value="BCTRLSENSOR"/>
</dbReference>
<comment type="catalytic activity">
    <reaction evidence="1">
        <text>ATP + protein L-histidine = ADP + protein N-phospho-L-histidine.</text>
        <dbReference type="EC" id="2.7.13.3"/>
    </reaction>
</comment>
<comment type="subcellular location">
    <subcellularLocation>
        <location evidence="3">Cell membrane</location>
    </subcellularLocation>
</comment>
<dbReference type="GO" id="GO:0005886">
    <property type="term" value="C:plasma membrane"/>
    <property type="evidence" value="ECO:0007669"/>
    <property type="project" value="UniProtKB-SubCell"/>
</dbReference>
<evidence type="ECO:0000256" key="8">
    <source>
        <dbReference type="ARBA" id="ARBA00023012"/>
    </source>
</evidence>
<dbReference type="SMART" id="SM00388">
    <property type="entry name" value="HisKA"/>
    <property type="match status" value="1"/>
</dbReference>
<dbReference type="Gene3D" id="1.10.287.130">
    <property type="match status" value="1"/>
</dbReference>
<dbReference type="SUPFAM" id="SSF55874">
    <property type="entry name" value="ATPase domain of HSP90 chaperone/DNA topoisomerase II/histidine kinase"/>
    <property type="match status" value="1"/>
</dbReference>
<sequence>MFDISMAEWSQNAPARARLLLVGGLVALTGVLALVFSLREPGSIAIAEWWPAASAAVAAALCARKHERPYVAVGVVLLVFLGLLSGGRSLELSFLDSVGNAVEAWLVAAIIAARRQQLSLKTVADVGRLLVATVAGAAVAALCVATGAHLVGLDFAASFVPIAAAHALTIVCIVPLVIIPRLHFRVSTPPKTIAISGALVLSVLAAFYPGSPAPLTFLPVPILAWAALSQSMFTAVFQLIGVLGGISALTIFGGGPFAYVTGAVPGIAFLQLYSFTLAALALLIGAAAQERRVIERERLALASLVRGAFERGPNGFAVLQEAASNWFELIEINAAAPALVPDSFEHSAGQWRLQRASRLHEIISRLSAGTEQTFEWSAAPGAASTAQLTITVGHQPNGSRTVVLAITDLAPMREAQRKLEEQLARERAISNELRKLNQQKDDFVASVSHELRTPITSILGYAEDMRENHGVTADEESLEVIERNAMRLLAVVDDVLLISRRNSDTSEPPARRRIAVGRAIDQCVSDLGRFAASKSVEVHVKVAPDTYLYVPESDFARVLSNLVTNAIKFSVPGATVKITADTKGDEVMLEVEDSGRGISREDRDRIFDPFYRSPQAIRDGIPGTGLGLPISRDLVHSMGGSIGLKSVLGEGTCVEVRIPLVRPEATQ</sequence>
<comment type="caution">
    <text evidence="13">The sequence shown here is derived from an EMBL/GenBank/DDBJ whole genome shotgun (WGS) entry which is preliminary data.</text>
</comment>
<keyword evidence="14" id="KW-1185">Reference proteome</keyword>
<keyword evidence="11" id="KW-0812">Transmembrane</keyword>
<dbReference type="InterPro" id="IPR036097">
    <property type="entry name" value="HisK_dim/P_sf"/>
</dbReference>
<proteinExistence type="predicted"/>
<feature type="transmembrane region" description="Helical" evidence="11">
    <location>
        <begin position="70"/>
        <end position="87"/>
    </location>
</feature>
<dbReference type="Proteomes" id="UP000526083">
    <property type="component" value="Unassembled WGS sequence"/>
</dbReference>
<name>A0A7W3JQW6_9MICO</name>
<feature type="transmembrane region" description="Helical" evidence="11">
    <location>
        <begin position="240"/>
        <end position="260"/>
    </location>
</feature>
<evidence type="ECO:0000259" key="12">
    <source>
        <dbReference type="PROSITE" id="PS50109"/>
    </source>
</evidence>
<dbReference type="InterPro" id="IPR004358">
    <property type="entry name" value="Sig_transdc_His_kin-like_C"/>
</dbReference>
<feature type="coiled-coil region" evidence="10">
    <location>
        <begin position="412"/>
        <end position="439"/>
    </location>
</feature>
<feature type="transmembrane region" description="Helical" evidence="11">
    <location>
        <begin position="156"/>
        <end position="180"/>
    </location>
</feature>
<dbReference type="EC" id="2.7.13.3" evidence="4"/>
<feature type="transmembrane region" description="Helical" evidence="11">
    <location>
        <begin position="93"/>
        <end position="114"/>
    </location>
</feature>
<organism evidence="13 14">
    <name type="scientific">Microbacterium halimionae</name>
    <dbReference type="NCBI Taxonomy" id="1526413"/>
    <lineage>
        <taxon>Bacteria</taxon>
        <taxon>Bacillati</taxon>
        <taxon>Actinomycetota</taxon>
        <taxon>Actinomycetes</taxon>
        <taxon>Micrococcales</taxon>
        <taxon>Microbacteriaceae</taxon>
        <taxon>Microbacterium</taxon>
    </lineage>
</organism>
<dbReference type="FunFam" id="1.10.287.130:FF:000001">
    <property type="entry name" value="Two-component sensor histidine kinase"/>
    <property type="match status" value="1"/>
</dbReference>
<evidence type="ECO:0000313" key="14">
    <source>
        <dbReference type="Proteomes" id="UP000526083"/>
    </source>
</evidence>
<evidence type="ECO:0000256" key="1">
    <source>
        <dbReference type="ARBA" id="ARBA00000085"/>
    </source>
</evidence>
<dbReference type="PROSITE" id="PS50109">
    <property type="entry name" value="HIS_KIN"/>
    <property type="match status" value="1"/>
</dbReference>
<dbReference type="InterPro" id="IPR036890">
    <property type="entry name" value="HATPase_C_sf"/>
</dbReference>
<evidence type="ECO:0000256" key="10">
    <source>
        <dbReference type="SAM" id="Coils"/>
    </source>
</evidence>
<dbReference type="GO" id="GO:0000155">
    <property type="term" value="F:phosphorelay sensor kinase activity"/>
    <property type="evidence" value="ECO:0007669"/>
    <property type="project" value="InterPro"/>
</dbReference>
<protein>
    <recommendedName>
        <fullName evidence="4">histidine kinase</fullName>
        <ecNumber evidence="4">2.7.13.3</ecNumber>
    </recommendedName>
</protein>
<accession>A0A7W3JQW6</accession>
<comment type="cofactor">
    <cofactor evidence="2">
        <name>a divalent metal cation</name>
        <dbReference type="ChEBI" id="CHEBI:60240"/>
    </cofactor>
</comment>
<dbReference type="Gene3D" id="3.30.565.10">
    <property type="entry name" value="Histidine kinase-like ATPase, C-terminal domain"/>
    <property type="match status" value="1"/>
</dbReference>
<feature type="transmembrane region" description="Helical" evidence="11">
    <location>
        <begin position="192"/>
        <end position="209"/>
    </location>
</feature>
<dbReference type="PANTHER" id="PTHR43711">
    <property type="entry name" value="TWO-COMPONENT HISTIDINE KINASE"/>
    <property type="match status" value="1"/>
</dbReference>
<dbReference type="InterPro" id="IPR003594">
    <property type="entry name" value="HATPase_dom"/>
</dbReference>
<feature type="transmembrane region" description="Helical" evidence="11">
    <location>
        <begin position="266"/>
        <end position="288"/>
    </location>
</feature>
<keyword evidence="11" id="KW-1133">Transmembrane helix</keyword>
<evidence type="ECO:0000256" key="6">
    <source>
        <dbReference type="ARBA" id="ARBA00022679"/>
    </source>
</evidence>
<dbReference type="InterPro" id="IPR050736">
    <property type="entry name" value="Sensor_HK_Regulatory"/>
</dbReference>
<keyword evidence="10" id="KW-0175">Coiled coil</keyword>
<evidence type="ECO:0000256" key="7">
    <source>
        <dbReference type="ARBA" id="ARBA00022777"/>
    </source>
</evidence>
<evidence type="ECO:0000256" key="11">
    <source>
        <dbReference type="SAM" id="Phobius"/>
    </source>
</evidence>
<dbReference type="SMART" id="SM00387">
    <property type="entry name" value="HATPase_c"/>
    <property type="match status" value="1"/>
</dbReference>
<keyword evidence="5" id="KW-0597">Phosphoprotein</keyword>
<dbReference type="CDD" id="cd00082">
    <property type="entry name" value="HisKA"/>
    <property type="match status" value="1"/>
</dbReference>
<feature type="transmembrane region" description="Helical" evidence="11">
    <location>
        <begin position="20"/>
        <end position="38"/>
    </location>
</feature>
<evidence type="ECO:0000256" key="9">
    <source>
        <dbReference type="ARBA" id="ARBA00023136"/>
    </source>
</evidence>